<dbReference type="GO" id="GO:0005975">
    <property type="term" value="P:carbohydrate metabolic process"/>
    <property type="evidence" value="ECO:0007669"/>
    <property type="project" value="InterPro"/>
</dbReference>
<evidence type="ECO:0000256" key="4">
    <source>
        <dbReference type="RuleBase" id="RU000675"/>
    </source>
</evidence>
<dbReference type="EC" id="3.2.1.23" evidence="4"/>
<dbReference type="InterPro" id="IPR031330">
    <property type="entry name" value="Gly_Hdrlase_35_cat"/>
</dbReference>
<protein>
    <recommendedName>
        <fullName evidence="4">Beta-galactosidase</fullName>
        <ecNumber evidence="4">3.2.1.23</ecNumber>
    </recommendedName>
</protein>
<dbReference type="PANTHER" id="PTHR23421">
    <property type="entry name" value="BETA-GALACTOSIDASE RELATED"/>
    <property type="match status" value="1"/>
</dbReference>
<dbReference type="PRINTS" id="PR00742">
    <property type="entry name" value="GLHYDRLASE35"/>
</dbReference>
<dbReference type="Proteomes" id="UP000007013">
    <property type="component" value="Chromosome"/>
</dbReference>
<dbReference type="GO" id="GO:0004565">
    <property type="term" value="F:beta-galactosidase activity"/>
    <property type="evidence" value="ECO:0007669"/>
    <property type="project" value="UniProtKB-EC"/>
</dbReference>
<feature type="domain" description="Glycoside hydrolase 35 catalytic" evidence="7">
    <location>
        <begin position="55"/>
        <end position="401"/>
    </location>
</feature>
<comment type="catalytic activity">
    <reaction evidence="4">
        <text>Hydrolysis of terminal non-reducing beta-D-galactose residues in beta-D-galactosides.</text>
        <dbReference type="EC" id="3.2.1.23"/>
    </reaction>
</comment>
<dbReference type="InterPro" id="IPR001944">
    <property type="entry name" value="Glycoside_Hdrlase_35"/>
</dbReference>
<comment type="similarity">
    <text evidence="1 5">Belongs to the glycosyl hydrolase 35 family.</text>
</comment>
<dbReference type="RefSeq" id="WP_012374187.1">
    <property type="nucleotide sequence ID" value="NC_010571.1"/>
</dbReference>
<keyword evidence="6" id="KW-0732">Signal</keyword>
<dbReference type="STRING" id="452637.Oter_1364"/>
<evidence type="ECO:0000256" key="1">
    <source>
        <dbReference type="ARBA" id="ARBA00009809"/>
    </source>
</evidence>
<dbReference type="PROSITE" id="PS01182">
    <property type="entry name" value="GLYCOSYL_HYDROL_F35"/>
    <property type="match status" value="1"/>
</dbReference>
<dbReference type="Pfam" id="PF01301">
    <property type="entry name" value="Glyco_hydro_35"/>
    <property type="match status" value="1"/>
</dbReference>
<proteinExistence type="inferred from homology"/>
<dbReference type="CAZy" id="GH35">
    <property type="family name" value="Glycoside Hydrolase Family 35"/>
</dbReference>
<name>B1ZRX0_OPITP</name>
<dbReference type="InterPro" id="IPR019801">
    <property type="entry name" value="Glyco_hydro_35_CS"/>
</dbReference>
<dbReference type="KEGG" id="ote:Oter_1364"/>
<accession>B1ZRX0</accession>
<evidence type="ECO:0000313" key="8">
    <source>
        <dbReference type="EMBL" id="ACB74649.1"/>
    </source>
</evidence>
<dbReference type="EMBL" id="CP001032">
    <property type="protein sequence ID" value="ACB74649.1"/>
    <property type="molecule type" value="Genomic_DNA"/>
</dbReference>
<dbReference type="InterPro" id="IPR017853">
    <property type="entry name" value="GH"/>
</dbReference>
<dbReference type="SUPFAM" id="SSF51445">
    <property type="entry name" value="(Trans)glycosidases"/>
    <property type="match status" value="1"/>
</dbReference>
<organism evidence="8 9">
    <name type="scientific">Opitutus terrae (strain DSM 11246 / JCM 15787 / PB90-1)</name>
    <dbReference type="NCBI Taxonomy" id="452637"/>
    <lineage>
        <taxon>Bacteria</taxon>
        <taxon>Pseudomonadati</taxon>
        <taxon>Verrucomicrobiota</taxon>
        <taxon>Opitutia</taxon>
        <taxon>Opitutales</taxon>
        <taxon>Opitutaceae</taxon>
        <taxon>Opitutus</taxon>
    </lineage>
</organism>
<keyword evidence="9" id="KW-1185">Reference proteome</keyword>
<evidence type="ECO:0000256" key="5">
    <source>
        <dbReference type="RuleBase" id="RU003679"/>
    </source>
</evidence>
<gene>
    <name evidence="8" type="ordered locus">Oter_1364</name>
</gene>
<evidence type="ECO:0000313" key="9">
    <source>
        <dbReference type="Proteomes" id="UP000007013"/>
    </source>
</evidence>
<evidence type="ECO:0000259" key="7">
    <source>
        <dbReference type="Pfam" id="PF01301"/>
    </source>
</evidence>
<dbReference type="Gene3D" id="3.20.20.80">
    <property type="entry name" value="Glycosidases"/>
    <property type="match status" value="1"/>
</dbReference>
<evidence type="ECO:0000256" key="6">
    <source>
        <dbReference type="SAM" id="SignalP"/>
    </source>
</evidence>
<dbReference type="HOGENOM" id="CLU_018711_0_0_0"/>
<feature type="signal peptide" evidence="6">
    <location>
        <begin position="1"/>
        <end position="16"/>
    </location>
</feature>
<evidence type="ECO:0000256" key="3">
    <source>
        <dbReference type="ARBA" id="ARBA00023295"/>
    </source>
</evidence>
<reference evidence="8 9" key="1">
    <citation type="journal article" date="2011" name="J. Bacteriol.">
        <title>Genome sequence of the verrucomicrobium Opitutus terrae PB90-1, an abundant inhabitant of rice paddy soil ecosystems.</title>
        <authorList>
            <person name="van Passel M.W."/>
            <person name="Kant R."/>
            <person name="Palva A."/>
            <person name="Copeland A."/>
            <person name="Lucas S."/>
            <person name="Lapidus A."/>
            <person name="Glavina del Rio T."/>
            <person name="Pitluck S."/>
            <person name="Goltsman E."/>
            <person name="Clum A."/>
            <person name="Sun H."/>
            <person name="Schmutz J."/>
            <person name="Larimer F.W."/>
            <person name="Land M.L."/>
            <person name="Hauser L."/>
            <person name="Kyrpides N."/>
            <person name="Mikhailova N."/>
            <person name="Richardson P.P."/>
            <person name="Janssen P.H."/>
            <person name="de Vos W.M."/>
            <person name="Smidt H."/>
        </authorList>
    </citation>
    <scope>NUCLEOTIDE SEQUENCE [LARGE SCALE GENOMIC DNA]</scope>
    <source>
        <strain evidence="9">DSM 11246 / JCM 15787 / PB90-1</strain>
    </source>
</reference>
<dbReference type="AlphaFoldDB" id="B1ZRX0"/>
<sequence>MKLAVLILLVSSSLMAAPLTISLAPRADAPAESAAFAMGTAKNPSGSTLALDSRSLWLDGRRWTPAMGEFHYSRYPAAEWRNELLKMKAGGIDLVATYVFWIHHEEIEGQWDWSGQRDLRRFVKTAGEVGLKVIVRCGPWCHGEVRNGGLPDWIVARGNMRSDDPGYLASATRLYQQIAAQLGGLLWKEGGPVIGIQLENEYGGPAAHLLTLKRIAREAGLDVPIYTRTGWPALRTPMPFGEIIPLYGVYAEGFWDRELTSMPGNYWAGFHFSTLRTDANIANEALGRRDVQDAPDVARYPYLTCEIGGGMMSSYHRRILVDSRDIESTTLVKLGSGSVSPGYYMYHGGTNPEAKLTTLMESQATSLTNWNDLPEKNYDFQAPLGQYGQVRPQYHSLRRLHLFLHEWGDELAATSVSLPDVRPTGRDDVTTLRWAARADGASGFLFVNNYERSRELPPKPDVQFTLVLASGTRVPPADSGRSARLTFPSRPITVAPSAAFFWPFGLDLGGVTLTYATAQPITQIIADGARTVFFAETPGVPAEFAFDARETKVEAVRGEMTRDADRILVAALPAGREVALVLQPRKTPDHTVRIVLLSDADSRALWKGTWHGGERVFLAHDNLSFATDRVRIESTPGTSTAATASVYPAPAAKLRVNGANVASEPDGLFTRFTSRGVQSQITPVAFELVRAPGPLRHIQSARTQQPVAAAPIDADFADAAVWRIQLPRDLDLGTNPLLRLHYVGDVARVSIGGTFVTDDFYNGNALEIGLRRHADLLRAGELTIAILPLQKGAPIFFPESAKPEFEDRPAVAELQHVEVVTRPEVEL</sequence>
<dbReference type="OrthoDB" id="9813184at2"/>
<keyword evidence="3 4" id="KW-0326">Glycosidase</keyword>
<evidence type="ECO:0000256" key="2">
    <source>
        <dbReference type="ARBA" id="ARBA00022801"/>
    </source>
</evidence>
<keyword evidence="2 4" id="KW-0378">Hydrolase</keyword>
<dbReference type="eggNOG" id="COG1874">
    <property type="taxonomic scope" value="Bacteria"/>
</dbReference>
<feature type="chain" id="PRO_5002772636" description="Beta-galactosidase" evidence="6">
    <location>
        <begin position="17"/>
        <end position="827"/>
    </location>
</feature>